<keyword evidence="5" id="KW-0489">Methyltransferase</keyword>
<evidence type="ECO:0000256" key="2">
    <source>
        <dbReference type="PIRSR" id="PIRSR601310-3"/>
    </source>
</evidence>
<reference evidence="5 6" key="1">
    <citation type="journal article" date="2019" name="Int. J. Syst. Evol. Microbiol.">
        <title>The Global Catalogue of Microorganisms (GCM) 10K type strain sequencing project: providing services to taxonomists for standard genome sequencing and annotation.</title>
        <authorList>
            <consortium name="The Broad Institute Genomics Platform"/>
            <consortium name="The Broad Institute Genome Sequencing Center for Infectious Disease"/>
            <person name="Wu L."/>
            <person name="Ma J."/>
        </authorList>
    </citation>
    <scope>NUCLEOTIDE SEQUENCE [LARGE SCALE GENOMIC DNA]</scope>
    <source>
        <strain evidence="5 6">CGMCC 1.12543</strain>
    </source>
</reference>
<dbReference type="Pfam" id="PF01230">
    <property type="entry name" value="HIT"/>
    <property type="match status" value="1"/>
</dbReference>
<name>A0ABD5RMK1_9EURY</name>
<proteinExistence type="predicted"/>
<evidence type="ECO:0000259" key="4">
    <source>
        <dbReference type="PROSITE" id="PS51084"/>
    </source>
</evidence>
<evidence type="ECO:0000313" key="5">
    <source>
        <dbReference type="EMBL" id="MFC5971549.1"/>
    </source>
</evidence>
<keyword evidence="6" id="KW-1185">Reference proteome</keyword>
<dbReference type="GO" id="GO:0008168">
    <property type="term" value="F:methyltransferase activity"/>
    <property type="evidence" value="ECO:0007669"/>
    <property type="project" value="UniProtKB-KW"/>
</dbReference>
<feature type="active site" description="Tele-AMP-histidine intermediate" evidence="1">
    <location>
        <position position="100"/>
    </location>
</feature>
<dbReference type="EC" id="2.1.1.-" evidence="5"/>
<dbReference type="EMBL" id="JBHSQH010000001">
    <property type="protein sequence ID" value="MFC5971549.1"/>
    <property type="molecule type" value="Genomic_DNA"/>
</dbReference>
<evidence type="ECO:0000256" key="3">
    <source>
        <dbReference type="PROSITE-ProRule" id="PRU00464"/>
    </source>
</evidence>
<comment type="caution">
    <text evidence="5">The sequence shown here is derived from an EMBL/GenBank/DDBJ whole genome shotgun (WGS) entry which is preliminary data.</text>
</comment>
<dbReference type="Gene3D" id="3.30.428.10">
    <property type="entry name" value="HIT-like"/>
    <property type="match status" value="1"/>
</dbReference>
<dbReference type="InterPro" id="IPR039384">
    <property type="entry name" value="HINT"/>
</dbReference>
<dbReference type="PRINTS" id="PR00332">
    <property type="entry name" value="HISTRIAD"/>
</dbReference>
<evidence type="ECO:0000313" key="6">
    <source>
        <dbReference type="Proteomes" id="UP001596099"/>
    </source>
</evidence>
<evidence type="ECO:0000256" key="1">
    <source>
        <dbReference type="PIRSR" id="PIRSR601310-1"/>
    </source>
</evidence>
<dbReference type="InterPro" id="IPR001310">
    <property type="entry name" value="Histidine_triad_HIT"/>
</dbReference>
<dbReference type="AlphaFoldDB" id="A0ABD5RMK1"/>
<dbReference type="Proteomes" id="UP001596099">
    <property type="component" value="Unassembled WGS sequence"/>
</dbReference>
<dbReference type="InterPro" id="IPR011146">
    <property type="entry name" value="HIT-like"/>
</dbReference>
<sequence>MSDDCIFCSIVAGDVPSRTVHEGEHTFAFLDVNPLVRGHTLVIPKEHYETVAEMPDDVRDAVFTAAGELTPAVEEAVDADATTIGMNNGAASGQEVPHAHVHVVPRFDDDGVGPLHTLDWPRPDLDDEEFDDVAEAIRDGPQ</sequence>
<dbReference type="RefSeq" id="WP_247414443.1">
    <property type="nucleotide sequence ID" value="NZ_JALLGW010000001.1"/>
</dbReference>
<dbReference type="SUPFAM" id="SSF54197">
    <property type="entry name" value="HIT-like"/>
    <property type="match status" value="1"/>
</dbReference>
<feature type="domain" description="HIT" evidence="4">
    <location>
        <begin position="6"/>
        <end position="113"/>
    </location>
</feature>
<dbReference type="InterPro" id="IPR036265">
    <property type="entry name" value="HIT-like_sf"/>
</dbReference>
<keyword evidence="5" id="KW-0808">Transferase</keyword>
<gene>
    <name evidence="5" type="ORF">ACFPYI_09420</name>
</gene>
<feature type="short sequence motif" description="Histidine triad motif" evidence="2 3">
    <location>
        <begin position="98"/>
        <end position="102"/>
    </location>
</feature>
<organism evidence="5 6">
    <name type="scientific">Halomarina salina</name>
    <dbReference type="NCBI Taxonomy" id="1872699"/>
    <lineage>
        <taxon>Archaea</taxon>
        <taxon>Methanobacteriati</taxon>
        <taxon>Methanobacteriota</taxon>
        <taxon>Stenosarchaea group</taxon>
        <taxon>Halobacteria</taxon>
        <taxon>Halobacteriales</taxon>
        <taxon>Natronomonadaceae</taxon>
        <taxon>Halomarina</taxon>
    </lineage>
</organism>
<dbReference type="PANTHER" id="PTHR46648:SF1">
    <property type="entry name" value="ADENOSINE 5'-MONOPHOSPHORAMIDASE HNT1"/>
    <property type="match status" value="1"/>
</dbReference>
<protein>
    <submittedName>
        <fullName evidence="5">HIT family protein</fullName>
        <ecNumber evidence="5">2.1.1.-</ecNumber>
    </submittedName>
</protein>
<dbReference type="PROSITE" id="PS51084">
    <property type="entry name" value="HIT_2"/>
    <property type="match status" value="1"/>
</dbReference>
<dbReference type="PANTHER" id="PTHR46648">
    <property type="entry name" value="HIT FAMILY PROTEIN 1"/>
    <property type="match status" value="1"/>
</dbReference>
<dbReference type="GO" id="GO:0032259">
    <property type="term" value="P:methylation"/>
    <property type="evidence" value="ECO:0007669"/>
    <property type="project" value="UniProtKB-KW"/>
</dbReference>
<dbReference type="CDD" id="cd01277">
    <property type="entry name" value="HINT_subgroup"/>
    <property type="match status" value="1"/>
</dbReference>
<accession>A0ABD5RMK1</accession>